<protein>
    <submittedName>
        <fullName evidence="1">Uncharacterized protein</fullName>
    </submittedName>
</protein>
<dbReference type="HOGENOM" id="CLU_2671955_0_0_1"/>
<reference evidence="1 2" key="1">
    <citation type="submission" date="2014-04" db="EMBL/GenBank/DDBJ databases">
        <authorList>
            <consortium name="DOE Joint Genome Institute"/>
            <person name="Kuo A."/>
            <person name="Tarkka M."/>
            <person name="Buscot F."/>
            <person name="Kohler A."/>
            <person name="Nagy L.G."/>
            <person name="Floudas D."/>
            <person name="Copeland A."/>
            <person name="Barry K.W."/>
            <person name="Cichocki N."/>
            <person name="Veneault-Fourrey C."/>
            <person name="LaButti K."/>
            <person name="Lindquist E.A."/>
            <person name="Lipzen A."/>
            <person name="Lundell T."/>
            <person name="Morin E."/>
            <person name="Murat C."/>
            <person name="Sun H."/>
            <person name="Tunlid A."/>
            <person name="Henrissat B."/>
            <person name="Grigoriev I.V."/>
            <person name="Hibbett D.S."/>
            <person name="Martin F."/>
            <person name="Nordberg H.P."/>
            <person name="Cantor M.N."/>
            <person name="Hua S.X."/>
        </authorList>
    </citation>
    <scope>NUCLEOTIDE SEQUENCE [LARGE SCALE GENOMIC DNA]</scope>
    <source>
        <strain evidence="1 2">F 1598</strain>
    </source>
</reference>
<dbReference type="InParanoid" id="A0A0C3ETM5"/>
<name>A0A0C3ETM5_PILCF</name>
<evidence type="ECO:0000313" key="1">
    <source>
        <dbReference type="EMBL" id="KIM71131.1"/>
    </source>
</evidence>
<organism evidence="1 2">
    <name type="scientific">Piloderma croceum (strain F 1598)</name>
    <dbReference type="NCBI Taxonomy" id="765440"/>
    <lineage>
        <taxon>Eukaryota</taxon>
        <taxon>Fungi</taxon>
        <taxon>Dikarya</taxon>
        <taxon>Basidiomycota</taxon>
        <taxon>Agaricomycotina</taxon>
        <taxon>Agaricomycetes</taxon>
        <taxon>Agaricomycetidae</taxon>
        <taxon>Atheliales</taxon>
        <taxon>Atheliaceae</taxon>
        <taxon>Piloderma</taxon>
    </lineage>
</organism>
<sequence length="75" mass="8242">MCIHSLAITTCTILSSKFLFPARPEARRLVEIVGHGHVLAAARRDRESIVRASVEMLLIQSPRPSVHGHGLAVNF</sequence>
<reference evidence="2" key="2">
    <citation type="submission" date="2015-01" db="EMBL/GenBank/DDBJ databases">
        <title>Evolutionary Origins and Diversification of the Mycorrhizal Mutualists.</title>
        <authorList>
            <consortium name="DOE Joint Genome Institute"/>
            <consortium name="Mycorrhizal Genomics Consortium"/>
            <person name="Kohler A."/>
            <person name="Kuo A."/>
            <person name="Nagy L.G."/>
            <person name="Floudas D."/>
            <person name="Copeland A."/>
            <person name="Barry K.W."/>
            <person name="Cichocki N."/>
            <person name="Veneault-Fourrey C."/>
            <person name="LaButti K."/>
            <person name="Lindquist E.A."/>
            <person name="Lipzen A."/>
            <person name="Lundell T."/>
            <person name="Morin E."/>
            <person name="Murat C."/>
            <person name="Riley R."/>
            <person name="Ohm R."/>
            <person name="Sun H."/>
            <person name="Tunlid A."/>
            <person name="Henrissat B."/>
            <person name="Grigoriev I.V."/>
            <person name="Hibbett D.S."/>
            <person name="Martin F."/>
        </authorList>
    </citation>
    <scope>NUCLEOTIDE SEQUENCE [LARGE SCALE GENOMIC DNA]</scope>
    <source>
        <strain evidence="2">F 1598</strain>
    </source>
</reference>
<proteinExistence type="predicted"/>
<dbReference type="Proteomes" id="UP000054166">
    <property type="component" value="Unassembled WGS sequence"/>
</dbReference>
<gene>
    <name evidence="1" type="ORF">PILCRDRAFT_759972</name>
</gene>
<accession>A0A0C3ETM5</accession>
<keyword evidence="2" id="KW-1185">Reference proteome</keyword>
<dbReference type="AlphaFoldDB" id="A0A0C3ETM5"/>
<evidence type="ECO:0000313" key="2">
    <source>
        <dbReference type="Proteomes" id="UP000054166"/>
    </source>
</evidence>
<dbReference type="EMBL" id="KN833464">
    <property type="protein sequence ID" value="KIM71131.1"/>
    <property type="molecule type" value="Genomic_DNA"/>
</dbReference>